<protein>
    <recommendedName>
        <fullName evidence="3">Guanylate cyclase domain-containing protein</fullName>
    </recommendedName>
</protein>
<proteinExistence type="predicted"/>
<dbReference type="AlphaFoldDB" id="A0A523XV58"/>
<dbReference type="InterPro" id="IPR029787">
    <property type="entry name" value="Nucleotide_cyclase"/>
</dbReference>
<evidence type="ECO:0008006" key="3">
    <source>
        <dbReference type="Google" id="ProtNLM"/>
    </source>
</evidence>
<dbReference type="EMBL" id="SOIP01000051">
    <property type="protein sequence ID" value="TET83193.1"/>
    <property type="molecule type" value="Genomic_DNA"/>
</dbReference>
<dbReference type="Proteomes" id="UP000315534">
    <property type="component" value="Unassembled WGS sequence"/>
</dbReference>
<dbReference type="Gene3D" id="3.30.70.1230">
    <property type="entry name" value="Nucleotide cyclase"/>
    <property type="match status" value="1"/>
</dbReference>
<comment type="caution">
    <text evidence="1">The sequence shown here is derived from an EMBL/GenBank/DDBJ whole genome shotgun (WGS) entry which is preliminary data.</text>
</comment>
<sequence>MHREFRKLLEQATGVSGFIIAVNIDVRGFSPFSMKVDSSETAIFIKSIYRKLIDGYFSDASFFKPAGDGLLIMLPYTEENLKEKASKSIATCLSVLKDFHSFCANEPMVNFEVPEAVGIGLSRGAACRLVSGDKTLDYSGRVLNLASRLMDLARPCGVVFDSGFGIQLLPKVLRNKFSRTKVYIRGIAEKEPVEILYTKEHTRISPMSKKPYEKIKWKTVTDARTLREIKTSLPRRIYSLPSEPLDSEQLIVRIEYPAVYKGARKKGLVVIARFNKFEYYMEAGEPTVSVSYEALAKKLEKEGVKDSWEVKIEIMYPEQ</sequence>
<evidence type="ECO:0000313" key="1">
    <source>
        <dbReference type="EMBL" id="TET83193.1"/>
    </source>
</evidence>
<evidence type="ECO:0000313" key="2">
    <source>
        <dbReference type="Proteomes" id="UP000315534"/>
    </source>
</evidence>
<dbReference type="SUPFAM" id="SSF55073">
    <property type="entry name" value="Nucleotide cyclase"/>
    <property type="match status" value="1"/>
</dbReference>
<name>A0A523XV58_UNCT6</name>
<gene>
    <name evidence="1" type="ORF">E3J38_00880</name>
</gene>
<accession>A0A523XV58</accession>
<organism evidence="1 2">
    <name type="scientific">candidate division TA06 bacterium</name>
    <dbReference type="NCBI Taxonomy" id="2250710"/>
    <lineage>
        <taxon>Bacteria</taxon>
        <taxon>Bacteria division TA06</taxon>
    </lineage>
</organism>
<reference evidence="1 2" key="1">
    <citation type="submission" date="2019-03" db="EMBL/GenBank/DDBJ databases">
        <title>Metabolic potential of uncultured bacteria and archaea associated with petroleum seepage in deep-sea sediments.</title>
        <authorList>
            <person name="Dong X."/>
            <person name="Hubert C."/>
        </authorList>
    </citation>
    <scope>NUCLEOTIDE SEQUENCE [LARGE SCALE GENOMIC DNA]</scope>
    <source>
        <strain evidence="1">E29_bin36</strain>
    </source>
</reference>